<keyword evidence="1" id="KW-1185">Reference proteome</keyword>
<organism evidence="1 2">
    <name type="scientific">Ditylenchus dipsaci</name>
    <dbReference type="NCBI Taxonomy" id="166011"/>
    <lineage>
        <taxon>Eukaryota</taxon>
        <taxon>Metazoa</taxon>
        <taxon>Ecdysozoa</taxon>
        <taxon>Nematoda</taxon>
        <taxon>Chromadorea</taxon>
        <taxon>Rhabditida</taxon>
        <taxon>Tylenchina</taxon>
        <taxon>Tylenchomorpha</taxon>
        <taxon>Sphaerularioidea</taxon>
        <taxon>Anguinidae</taxon>
        <taxon>Anguininae</taxon>
        <taxon>Ditylenchus</taxon>
    </lineage>
</organism>
<protein>
    <submittedName>
        <fullName evidence="2">Uncharacterized protein</fullName>
    </submittedName>
</protein>
<dbReference type="WBParaSite" id="jg18010">
    <property type="protein sequence ID" value="jg18010"/>
    <property type="gene ID" value="jg18010"/>
</dbReference>
<evidence type="ECO:0000313" key="2">
    <source>
        <dbReference type="WBParaSite" id="jg18010"/>
    </source>
</evidence>
<dbReference type="AlphaFoldDB" id="A0A915DDA1"/>
<evidence type="ECO:0000313" key="1">
    <source>
        <dbReference type="Proteomes" id="UP000887574"/>
    </source>
</evidence>
<accession>A0A915DDA1</accession>
<name>A0A915DDA1_9BILA</name>
<dbReference type="Proteomes" id="UP000887574">
    <property type="component" value="Unplaced"/>
</dbReference>
<proteinExistence type="predicted"/>
<reference evidence="2" key="1">
    <citation type="submission" date="2022-11" db="UniProtKB">
        <authorList>
            <consortium name="WormBaseParasite"/>
        </authorList>
    </citation>
    <scope>IDENTIFICATION</scope>
</reference>
<sequence length="69" mass="7563">MKPSSSISSARVNVSQIDFTVRVLPFEPKVKNVHLCEQQQAAVQKISLPKLSSPTFLIVASCSHAQRKA</sequence>